<sequence length="233" mass="27186">MAGIKPPKSLLINNDVAKNWKNWLQQFEWYETAVQLQEKTAEVQAATFMSTIGPDAIHIFNSFNLTAAQQKDIKTIKDKYNNYFIPKINVSFERYNFFKVTQKESETFDEFLTVIRNLAKTCDFEDLNDDLLKDKIIFGIRAEQVREKLLTQEKLDLDKAISICKSSEQTTKQLLELGQNESKIDSVKMSHKEFFCRRCNSKHGKSKCSAFNHKCQKCNKKRALRSFLFFPKV</sequence>
<organism evidence="1">
    <name type="scientific">Photinus pyralis</name>
    <name type="common">Common eastern firefly</name>
    <name type="synonym">Lampyris pyralis</name>
    <dbReference type="NCBI Taxonomy" id="7054"/>
    <lineage>
        <taxon>Eukaryota</taxon>
        <taxon>Metazoa</taxon>
        <taxon>Ecdysozoa</taxon>
        <taxon>Arthropoda</taxon>
        <taxon>Hexapoda</taxon>
        <taxon>Insecta</taxon>
        <taxon>Pterygota</taxon>
        <taxon>Neoptera</taxon>
        <taxon>Endopterygota</taxon>
        <taxon>Coleoptera</taxon>
        <taxon>Polyphaga</taxon>
        <taxon>Elateriformia</taxon>
        <taxon>Elateroidea</taxon>
        <taxon>Lampyridae</taxon>
        <taxon>Lampyrinae</taxon>
        <taxon>Photinus</taxon>
    </lineage>
</organism>
<accession>A0A1Y1JVP6</accession>
<dbReference type="EMBL" id="GEZM01099333">
    <property type="protein sequence ID" value="JAV53392.1"/>
    <property type="molecule type" value="Transcribed_RNA"/>
</dbReference>
<reference evidence="1" key="1">
    <citation type="journal article" date="2016" name="Sci. Rep.">
        <title>Molecular characterization of firefly nuptial gifts: a multi-omics approach sheds light on postcopulatory sexual selection.</title>
        <authorList>
            <person name="Al-Wathiqui N."/>
            <person name="Fallon T.R."/>
            <person name="South A."/>
            <person name="Weng J.K."/>
            <person name="Lewis S.M."/>
        </authorList>
    </citation>
    <scope>NUCLEOTIDE SEQUENCE</scope>
</reference>
<evidence type="ECO:0008006" key="2">
    <source>
        <dbReference type="Google" id="ProtNLM"/>
    </source>
</evidence>
<dbReference type="EMBL" id="GEZM01099338">
    <property type="protein sequence ID" value="JAV53372.1"/>
    <property type="molecule type" value="Transcribed_RNA"/>
</dbReference>
<proteinExistence type="predicted"/>
<name>A0A1Y1JVP6_PHOPY</name>
<dbReference type="PANTHER" id="PTHR33198">
    <property type="entry name" value="ANK_REP_REGION DOMAIN-CONTAINING PROTEIN-RELATED"/>
    <property type="match status" value="1"/>
</dbReference>
<dbReference type="EMBL" id="GEZM01099337">
    <property type="protein sequence ID" value="JAV53375.1"/>
    <property type="molecule type" value="Transcribed_RNA"/>
</dbReference>
<dbReference type="AlphaFoldDB" id="A0A1Y1JVP6"/>
<protein>
    <recommendedName>
        <fullName evidence="2">Retrotransposon gag domain-containing protein</fullName>
    </recommendedName>
</protein>
<evidence type="ECO:0000313" key="1">
    <source>
        <dbReference type="EMBL" id="JAV53392.1"/>
    </source>
</evidence>